<proteinExistence type="predicted"/>
<gene>
    <name evidence="7" type="ORF">DBX24_03620</name>
</gene>
<dbReference type="Gene3D" id="3.90.79.10">
    <property type="entry name" value="Nucleoside Triphosphate Pyrophosphohydrolase"/>
    <property type="match status" value="1"/>
</dbReference>
<keyword evidence="3" id="KW-0479">Metal-binding</keyword>
<dbReference type="Proteomes" id="UP000464318">
    <property type="component" value="Chromosome"/>
</dbReference>
<evidence type="ECO:0000256" key="4">
    <source>
        <dbReference type="ARBA" id="ARBA00022801"/>
    </source>
</evidence>
<dbReference type="AlphaFoldDB" id="A0A6P1QWB0"/>
<evidence type="ECO:0000313" key="7">
    <source>
        <dbReference type="EMBL" id="QHN65050.1"/>
    </source>
</evidence>
<evidence type="ECO:0000256" key="3">
    <source>
        <dbReference type="ARBA" id="ARBA00022723"/>
    </source>
</evidence>
<evidence type="ECO:0000256" key="1">
    <source>
        <dbReference type="ARBA" id="ARBA00001936"/>
    </source>
</evidence>
<dbReference type="RefSeq" id="WP_160224013.1">
    <property type="nucleotide sequence ID" value="NZ_CP029149.1"/>
</dbReference>
<comment type="cofactor">
    <cofactor evidence="1">
        <name>Mn(2+)</name>
        <dbReference type="ChEBI" id="CHEBI:29035"/>
    </cofactor>
</comment>
<dbReference type="PANTHER" id="PTHR12992">
    <property type="entry name" value="NUDIX HYDROLASE"/>
    <property type="match status" value="1"/>
</dbReference>
<evidence type="ECO:0000313" key="8">
    <source>
        <dbReference type="Proteomes" id="UP000464318"/>
    </source>
</evidence>
<keyword evidence="8" id="KW-1185">Reference proteome</keyword>
<dbReference type="KEGG" id="bcad:DBX24_03620"/>
<dbReference type="CDD" id="cd03426">
    <property type="entry name" value="NUDIX_CoAse_Nudt7"/>
    <property type="match status" value="1"/>
</dbReference>
<evidence type="ECO:0000256" key="5">
    <source>
        <dbReference type="ARBA" id="ARBA00022842"/>
    </source>
</evidence>
<reference evidence="7 8" key="1">
    <citation type="submission" date="2018-04" db="EMBL/GenBank/DDBJ databases">
        <title>Characteristic and Complete Genome Sequencing of A Novel Member of Infective Endocarditis Causative Bacteria: Bergeyella cardium QL-PH.</title>
        <authorList>
            <person name="Pan H."/>
            <person name="Sun E."/>
            <person name="Zhang Y."/>
        </authorList>
    </citation>
    <scope>NUCLEOTIDE SEQUENCE [LARGE SCALE GENOMIC DNA]</scope>
    <source>
        <strain evidence="7 8">HPQL</strain>
    </source>
</reference>
<keyword evidence="6" id="KW-0464">Manganese</keyword>
<dbReference type="GO" id="GO:0046872">
    <property type="term" value="F:metal ion binding"/>
    <property type="evidence" value="ECO:0007669"/>
    <property type="project" value="UniProtKB-KW"/>
</dbReference>
<name>A0A6P1QWB0_9FLAO</name>
<dbReference type="GO" id="GO:0010945">
    <property type="term" value="F:coenzyme A diphosphatase activity"/>
    <property type="evidence" value="ECO:0007669"/>
    <property type="project" value="InterPro"/>
</dbReference>
<organism evidence="7 8">
    <name type="scientific">Bergeyella cardium</name>
    <dbReference type="NCBI Taxonomy" id="1585976"/>
    <lineage>
        <taxon>Bacteria</taxon>
        <taxon>Pseudomonadati</taxon>
        <taxon>Bacteroidota</taxon>
        <taxon>Flavobacteriia</taxon>
        <taxon>Flavobacteriales</taxon>
        <taxon>Weeksellaceae</taxon>
        <taxon>Bergeyella</taxon>
    </lineage>
</organism>
<accession>A0A6P1QWB0</accession>
<evidence type="ECO:0000256" key="6">
    <source>
        <dbReference type="ARBA" id="ARBA00023211"/>
    </source>
</evidence>
<comment type="cofactor">
    <cofactor evidence="2">
        <name>Mg(2+)</name>
        <dbReference type="ChEBI" id="CHEBI:18420"/>
    </cofactor>
</comment>
<dbReference type="EMBL" id="CP029149">
    <property type="protein sequence ID" value="QHN65050.1"/>
    <property type="molecule type" value="Genomic_DNA"/>
</dbReference>
<dbReference type="InterPro" id="IPR000086">
    <property type="entry name" value="NUDIX_hydrolase_dom"/>
</dbReference>
<sequence>MIDLVKKIKAQELWGEEAHRLYSPPYRPVYTYDEILQRNPKQAAVNILFYLKDGEWYFPLMLRSKNIHDTHSGQVSLPGGQYEEGDLSFEETAIRETNEEMGIDRHYIRIIRRLSPIYVQPSNFYVHTFISYTKRNPIFKLQKSEAVELIEFPVSELLIQPEPPTLMALPSAGNTEVPAIQFKNHIIWGATSMILSELRHLLKNL</sequence>
<dbReference type="PROSITE" id="PS51462">
    <property type="entry name" value="NUDIX"/>
    <property type="match status" value="1"/>
</dbReference>
<protein>
    <submittedName>
        <fullName evidence="7">NUDIX domain-containing protein</fullName>
    </submittedName>
</protein>
<dbReference type="Pfam" id="PF00293">
    <property type="entry name" value="NUDIX"/>
    <property type="match status" value="1"/>
</dbReference>
<dbReference type="PANTHER" id="PTHR12992:SF11">
    <property type="entry name" value="MITOCHONDRIAL COENZYME A DIPHOSPHATASE NUDT8"/>
    <property type="match status" value="1"/>
</dbReference>
<dbReference type="SUPFAM" id="SSF55811">
    <property type="entry name" value="Nudix"/>
    <property type="match status" value="1"/>
</dbReference>
<keyword evidence="5" id="KW-0460">Magnesium</keyword>
<dbReference type="InterPro" id="IPR015797">
    <property type="entry name" value="NUDIX_hydrolase-like_dom_sf"/>
</dbReference>
<dbReference type="OrthoDB" id="9802805at2"/>
<evidence type="ECO:0000256" key="2">
    <source>
        <dbReference type="ARBA" id="ARBA00001946"/>
    </source>
</evidence>
<dbReference type="InterPro" id="IPR045121">
    <property type="entry name" value="CoAse"/>
</dbReference>
<keyword evidence="4" id="KW-0378">Hydrolase</keyword>